<dbReference type="PANTHER" id="PTHR43214:SF43">
    <property type="entry name" value="TWO-COMPONENT RESPONSE REGULATOR"/>
    <property type="match status" value="1"/>
</dbReference>
<dbReference type="InterPro" id="IPR039420">
    <property type="entry name" value="WalR-like"/>
</dbReference>
<dbReference type="GO" id="GO:0000160">
    <property type="term" value="P:phosphorelay signal transduction system"/>
    <property type="evidence" value="ECO:0007669"/>
    <property type="project" value="InterPro"/>
</dbReference>
<feature type="domain" description="HTH luxR-type" evidence="6">
    <location>
        <begin position="155"/>
        <end position="220"/>
    </location>
</feature>
<keyword evidence="4" id="KW-0804">Transcription</keyword>
<evidence type="ECO:0000259" key="7">
    <source>
        <dbReference type="PROSITE" id="PS50110"/>
    </source>
</evidence>
<evidence type="ECO:0000259" key="6">
    <source>
        <dbReference type="PROSITE" id="PS50043"/>
    </source>
</evidence>
<dbReference type="AlphaFoldDB" id="A0A3G3JYT0"/>
<keyword evidence="1 5" id="KW-0597">Phosphoprotein</keyword>
<dbReference type="InterPro" id="IPR001789">
    <property type="entry name" value="Sig_transdc_resp-reg_receiver"/>
</dbReference>
<dbReference type="SMART" id="SM00448">
    <property type="entry name" value="REC"/>
    <property type="match status" value="1"/>
</dbReference>
<protein>
    <submittedName>
        <fullName evidence="8">DNA-binding response regulator</fullName>
    </submittedName>
</protein>
<dbReference type="InterPro" id="IPR016032">
    <property type="entry name" value="Sig_transdc_resp-reg_C-effctor"/>
</dbReference>
<gene>
    <name evidence="8" type="ORF">EAV92_12695</name>
</gene>
<dbReference type="CDD" id="cd06170">
    <property type="entry name" value="LuxR_C_like"/>
    <property type="match status" value="1"/>
</dbReference>
<dbReference type="CDD" id="cd17535">
    <property type="entry name" value="REC_NarL-like"/>
    <property type="match status" value="1"/>
</dbReference>
<feature type="modified residue" description="4-aspartylphosphate" evidence="5">
    <location>
        <position position="56"/>
    </location>
</feature>
<evidence type="ECO:0000313" key="8">
    <source>
        <dbReference type="EMBL" id="AYQ73353.1"/>
    </source>
</evidence>
<dbReference type="InterPro" id="IPR011006">
    <property type="entry name" value="CheY-like_superfamily"/>
</dbReference>
<dbReference type="SUPFAM" id="SSF46894">
    <property type="entry name" value="C-terminal effector domain of the bipartite response regulators"/>
    <property type="match status" value="1"/>
</dbReference>
<dbReference type="SUPFAM" id="SSF52172">
    <property type="entry name" value="CheY-like"/>
    <property type="match status" value="1"/>
</dbReference>
<name>A0A3G3JYT0_9BACL</name>
<dbReference type="Pfam" id="PF00196">
    <property type="entry name" value="GerE"/>
    <property type="match status" value="1"/>
</dbReference>
<sequence length="223" mass="24487">MSTIRIVIADDQILMRDALQTVINLEEDLQVVGVADNGEQALDLVRSLQPDLVLMDVQMPRMDGIEAVKIILSETPGTKVLMLTTFADDDYIVDSMSLGAAGFLLKDMPADKLIQSIRDAFAGQLILPGIVAGKLAAQLSMWGGTQKKPPQAGRLRREGISFTSKEKMVIQLLLEGRTNKEIAKKLYMSEGTVKNYVSIVYHKIGTNDRTKAIMLLKELGIQG</sequence>
<dbReference type="InterPro" id="IPR058245">
    <property type="entry name" value="NreC/VraR/RcsB-like_REC"/>
</dbReference>
<keyword evidence="2" id="KW-0805">Transcription regulation</keyword>
<dbReference type="Gene3D" id="3.40.50.2300">
    <property type="match status" value="1"/>
</dbReference>
<evidence type="ECO:0000256" key="2">
    <source>
        <dbReference type="ARBA" id="ARBA00023015"/>
    </source>
</evidence>
<dbReference type="KEGG" id="coh:EAV92_12695"/>
<keyword evidence="9" id="KW-1185">Reference proteome</keyword>
<dbReference type="RefSeq" id="WP_123041435.1">
    <property type="nucleotide sequence ID" value="NZ_CP033433.1"/>
</dbReference>
<proteinExistence type="predicted"/>
<dbReference type="PROSITE" id="PS50110">
    <property type="entry name" value="RESPONSE_REGULATORY"/>
    <property type="match status" value="1"/>
</dbReference>
<dbReference type="InterPro" id="IPR000792">
    <property type="entry name" value="Tscrpt_reg_LuxR_C"/>
</dbReference>
<dbReference type="PRINTS" id="PR00038">
    <property type="entry name" value="HTHLUXR"/>
</dbReference>
<dbReference type="GO" id="GO:0006355">
    <property type="term" value="P:regulation of DNA-templated transcription"/>
    <property type="evidence" value="ECO:0007669"/>
    <property type="project" value="InterPro"/>
</dbReference>
<evidence type="ECO:0000256" key="4">
    <source>
        <dbReference type="ARBA" id="ARBA00023163"/>
    </source>
</evidence>
<dbReference type="SMART" id="SM00421">
    <property type="entry name" value="HTH_LUXR"/>
    <property type="match status" value="1"/>
</dbReference>
<dbReference type="PANTHER" id="PTHR43214">
    <property type="entry name" value="TWO-COMPONENT RESPONSE REGULATOR"/>
    <property type="match status" value="1"/>
</dbReference>
<reference evidence="8 9" key="1">
    <citation type="submission" date="2018-10" db="EMBL/GenBank/DDBJ databases">
        <title>Genome Sequence of Cohnella sp.</title>
        <authorList>
            <person name="Srinivasan S."/>
            <person name="Kim M.K."/>
        </authorList>
    </citation>
    <scope>NUCLEOTIDE SEQUENCE [LARGE SCALE GENOMIC DNA]</scope>
    <source>
        <strain evidence="8 9">18JY8-7</strain>
    </source>
</reference>
<dbReference type="Pfam" id="PF00072">
    <property type="entry name" value="Response_reg"/>
    <property type="match status" value="1"/>
</dbReference>
<organism evidence="8 9">
    <name type="scientific">Cohnella candidum</name>
    <dbReference type="NCBI Taxonomy" id="2674991"/>
    <lineage>
        <taxon>Bacteria</taxon>
        <taxon>Bacillati</taxon>
        <taxon>Bacillota</taxon>
        <taxon>Bacilli</taxon>
        <taxon>Bacillales</taxon>
        <taxon>Paenibacillaceae</taxon>
        <taxon>Cohnella</taxon>
    </lineage>
</organism>
<keyword evidence="3 8" id="KW-0238">DNA-binding</keyword>
<evidence type="ECO:0000256" key="3">
    <source>
        <dbReference type="ARBA" id="ARBA00023125"/>
    </source>
</evidence>
<dbReference type="EMBL" id="CP033433">
    <property type="protein sequence ID" value="AYQ73353.1"/>
    <property type="molecule type" value="Genomic_DNA"/>
</dbReference>
<dbReference type="Proteomes" id="UP000269097">
    <property type="component" value="Chromosome"/>
</dbReference>
<evidence type="ECO:0000313" key="9">
    <source>
        <dbReference type="Proteomes" id="UP000269097"/>
    </source>
</evidence>
<dbReference type="PROSITE" id="PS50043">
    <property type="entry name" value="HTH_LUXR_2"/>
    <property type="match status" value="1"/>
</dbReference>
<dbReference type="GO" id="GO:0003677">
    <property type="term" value="F:DNA binding"/>
    <property type="evidence" value="ECO:0007669"/>
    <property type="project" value="UniProtKB-KW"/>
</dbReference>
<feature type="domain" description="Response regulatory" evidence="7">
    <location>
        <begin position="5"/>
        <end position="121"/>
    </location>
</feature>
<evidence type="ECO:0000256" key="1">
    <source>
        <dbReference type="ARBA" id="ARBA00022553"/>
    </source>
</evidence>
<evidence type="ECO:0000256" key="5">
    <source>
        <dbReference type="PROSITE-ProRule" id="PRU00169"/>
    </source>
</evidence>
<accession>A0A3G3JYT0</accession>